<protein>
    <recommendedName>
        <fullName evidence="2">Novel STAND NTPase 1 domain-containing protein</fullName>
    </recommendedName>
</protein>
<evidence type="ECO:0000256" key="1">
    <source>
        <dbReference type="SAM" id="Phobius"/>
    </source>
</evidence>
<name>A0ABP3ZFA2_9PSEU</name>
<dbReference type="Pfam" id="PF13365">
    <property type="entry name" value="Trypsin_2"/>
    <property type="match status" value="1"/>
</dbReference>
<keyword evidence="1" id="KW-1133">Transmembrane helix</keyword>
<accession>A0ABP3ZFA2</accession>
<feature type="domain" description="Novel STAND NTPase 1" evidence="2">
    <location>
        <begin position="217"/>
        <end position="574"/>
    </location>
</feature>
<dbReference type="Pfam" id="PF20703">
    <property type="entry name" value="nSTAND1"/>
    <property type="match status" value="1"/>
</dbReference>
<dbReference type="InterPro" id="IPR011044">
    <property type="entry name" value="Quino_amine_DH_bsu"/>
</dbReference>
<dbReference type="InterPro" id="IPR027417">
    <property type="entry name" value="P-loop_NTPase"/>
</dbReference>
<dbReference type="InterPro" id="IPR043504">
    <property type="entry name" value="Peptidase_S1_PA_chymotrypsin"/>
</dbReference>
<gene>
    <name evidence="3" type="ORF">GCM10009559_03890</name>
</gene>
<reference evidence="4" key="1">
    <citation type="journal article" date="2019" name="Int. J. Syst. Evol. Microbiol.">
        <title>The Global Catalogue of Microorganisms (GCM) 10K type strain sequencing project: providing services to taxonomists for standard genome sequencing and annotation.</title>
        <authorList>
            <consortium name="The Broad Institute Genomics Platform"/>
            <consortium name="The Broad Institute Genome Sequencing Center for Infectious Disease"/>
            <person name="Wu L."/>
            <person name="Ma J."/>
        </authorList>
    </citation>
    <scope>NUCLEOTIDE SEQUENCE [LARGE SCALE GENOMIC DNA]</scope>
    <source>
        <strain evidence="4">JCM 11117</strain>
    </source>
</reference>
<sequence>MAVHVARPAVAGLATTACVRVRDVSGEVVGSGFLVSTDLVATCAHVVAAALRSDPYDGEPPATAVTIDFPTVAGGPVQRSARVHRWVPIAEDGTGDVAVLRLAEPAPAGAVMPPLRRVDRLWDHAFHVFGFPDGRWDGVWSTGRIRGGQGTGWYQLQSAAGDQRIEGGFSGAPVWDADTGAVVGMTVAADRDPDVTTAYLLPVEHVLGLDPELLPSPYRGLEPFDEEHAEYFFGRAPEIERLVTAVGANPVVVVAGPSGAGKSSLVKAGLLPRLRREGIPVAQVRARLGTPVLEEVDAALRERDGAARVRRVLLVDQFEELADADAAAARELLAALVAVATADGSRVRVVLTMRGTAIDEILTPDAADALGSGSVFVGPLDRARLRAAVVGPAERAPGLAFEDGLVDRILDEAGTEPGQLPLVESLLAQLWERREGGALTVRGYEEAGGVAGALAAHAERVVAVVRDEVGGEARLRELCVRLATTARDGRVLRRPVRLDELPASLHPLVAVLAAARLVVVTGTAGGGTVELAHQSLIDHWPRLRGWLAADREFLEWRSDLDAARERWEESGRDEGALLRGAALETAGEWMAERPADLGAGQAEYVRRSRVRQRREVRRWRVVAAVLAVLVLTASVLAVVAVRRGDQVAAQLATANAGSLAREALARQRIDPVLAAELALAAWRSDPEVPVVRTALADAYRAMAGAESVVHTDPAGQPGHSVLAGDEVLVLGDDAGVHLLTGIAGPALQPWVPLDPAQVRFAFLGVGESRIALLTTGGELGLWDVGASAPAVELAGPAGSPRSPRLAADRARLSWVEGPESASVLRVHDLRTGTTSTAPVSLPAGTFEASLTADRGLVVVRTRDGLTLRSLSTGAVVRTLPATAALGGGAAYATSCPPGDRTARELLVQDVVTGEPRRVALTGFCSDAHVTGDGRYAVESLTRGSPSVAEHSRIVDLTTGAAFRFTAPSLDLNAWDEGRKPVSARPRADGGLDVYVTLGSRLVRFDARPEPPAMRGSGGIGPYVLATAVGHLVVDEVPDPPEAGTPYGANGFHVAVHDPRTGQQISRATVPGGVSLIDGDALWSRGQDDAGVWHFQRYDLPGLTPALELPPVTTAPGEDAGFAMATDGATDVVLVHAPGALTAWDARTGARLGEPVDVEGDLADMTWPREGHPGHAVVATPGQLELWDVPAGRLLGRTPLVVQNPQSVVAGPDLLVVATPEGTLEVRRLPDMTPTGPPISTPGLGELLGFDPEGRLVAVTRYTDAREIVLWDLELRAEAGRIRPVSVFGSAVAGDVLTVRGGGGNLPEVIPLRAAEWQARLCHLLPGEPSAAAGALLPAGADPSSPCD</sequence>
<dbReference type="SUPFAM" id="SSF50494">
    <property type="entry name" value="Trypsin-like serine proteases"/>
    <property type="match status" value="1"/>
</dbReference>
<organism evidence="3 4">
    <name type="scientific">Pseudonocardia zijingensis</name>
    <dbReference type="NCBI Taxonomy" id="153376"/>
    <lineage>
        <taxon>Bacteria</taxon>
        <taxon>Bacillati</taxon>
        <taxon>Actinomycetota</taxon>
        <taxon>Actinomycetes</taxon>
        <taxon>Pseudonocardiales</taxon>
        <taxon>Pseudonocardiaceae</taxon>
        <taxon>Pseudonocardia</taxon>
    </lineage>
</organism>
<proteinExistence type="predicted"/>
<dbReference type="SUPFAM" id="SSF50969">
    <property type="entry name" value="YVTN repeat-like/Quinoprotein amine dehydrogenase"/>
    <property type="match status" value="2"/>
</dbReference>
<dbReference type="InterPro" id="IPR049052">
    <property type="entry name" value="nSTAND1"/>
</dbReference>
<keyword evidence="1" id="KW-0472">Membrane</keyword>
<feature type="transmembrane region" description="Helical" evidence="1">
    <location>
        <begin position="621"/>
        <end position="641"/>
    </location>
</feature>
<evidence type="ECO:0000259" key="2">
    <source>
        <dbReference type="Pfam" id="PF20703"/>
    </source>
</evidence>
<dbReference type="SUPFAM" id="SSF52540">
    <property type="entry name" value="P-loop containing nucleoside triphosphate hydrolases"/>
    <property type="match status" value="1"/>
</dbReference>
<dbReference type="Gene3D" id="3.40.50.300">
    <property type="entry name" value="P-loop containing nucleotide triphosphate hydrolases"/>
    <property type="match status" value="1"/>
</dbReference>
<keyword evidence="4" id="KW-1185">Reference proteome</keyword>
<dbReference type="Proteomes" id="UP001499967">
    <property type="component" value="Unassembled WGS sequence"/>
</dbReference>
<dbReference type="EMBL" id="BAAAHP010000010">
    <property type="protein sequence ID" value="GAA0921039.1"/>
    <property type="molecule type" value="Genomic_DNA"/>
</dbReference>
<keyword evidence="1" id="KW-0812">Transmembrane</keyword>
<dbReference type="PROSITE" id="PS51257">
    <property type="entry name" value="PROKAR_LIPOPROTEIN"/>
    <property type="match status" value="1"/>
</dbReference>
<comment type="caution">
    <text evidence="3">The sequence shown here is derived from an EMBL/GenBank/DDBJ whole genome shotgun (WGS) entry which is preliminary data.</text>
</comment>
<evidence type="ECO:0000313" key="3">
    <source>
        <dbReference type="EMBL" id="GAA0921039.1"/>
    </source>
</evidence>
<dbReference type="Gene3D" id="2.40.10.10">
    <property type="entry name" value="Trypsin-like serine proteases"/>
    <property type="match status" value="2"/>
</dbReference>
<evidence type="ECO:0000313" key="4">
    <source>
        <dbReference type="Proteomes" id="UP001499967"/>
    </source>
</evidence>
<dbReference type="InterPro" id="IPR009003">
    <property type="entry name" value="Peptidase_S1_PA"/>
</dbReference>